<dbReference type="AlphaFoldDB" id="A0A0A2TVX2"/>
<dbReference type="InterPro" id="IPR012748">
    <property type="entry name" value="Rieske-like_NirD"/>
</dbReference>
<dbReference type="Pfam" id="PF13806">
    <property type="entry name" value="Rieske_2"/>
    <property type="match status" value="1"/>
</dbReference>
<reference evidence="8 9" key="1">
    <citation type="journal article" date="2015" name="Stand. Genomic Sci.">
        <title>High quality draft genome sequence of the moderately halophilic bacterium Pontibacillus yanchengensis Y32(T) and comparison among Pontibacillus genomes.</title>
        <authorList>
            <person name="Huang J."/>
            <person name="Qiao Z.X."/>
            <person name="Tang J.W."/>
            <person name="Wang G."/>
        </authorList>
    </citation>
    <scope>NUCLEOTIDE SEQUENCE [LARGE SCALE GENOMIC DNA]</scope>
    <source>
        <strain evidence="8 9">Y32</strain>
    </source>
</reference>
<dbReference type="CDD" id="cd03530">
    <property type="entry name" value="Rieske_NirD_small_Bacillus"/>
    <property type="match status" value="1"/>
</dbReference>
<dbReference type="GO" id="GO:0046872">
    <property type="term" value="F:metal ion binding"/>
    <property type="evidence" value="ECO:0007669"/>
    <property type="project" value="UniProtKB-KW"/>
</dbReference>
<evidence type="ECO:0000313" key="8">
    <source>
        <dbReference type="EMBL" id="KGP73425.1"/>
    </source>
</evidence>
<dbReference type="SUPFAM" id="SSF50022">
    <property type="entry name" value="ISP domain"/>
    <property type="match status" value="1"/>
</dbReference>
<dbReference type="InterPro" id="IPR017941">
    <property type="entry name" value="Rieske_2Fe-2S"/>
</dbReference>
<keyword evidence="5" id="KW-0411">Iron-sulfur</keyword>
<dbReference type="eggNOG" id="COG2146">
    <property type="taxonomic scope" value="Bacteria"/>
</dbReference>
<dbReference type="NCBIfam" id="TIGR02378">
    <property type="entry name" value="nirD_assim_sml"/>
    <property type="match status" value="1"/>
</dbReference>
<feature type="domain" description="Rieske" evidence="7">
    <location>
        <begin position="8"/>
        <end position="104"/>
    </location>
</feature>
<keyword evidence="6" id="KW-0534">Nitrate assimilation</keyword>
<sequence length="107" mass="11986">MNKVTLRVKVAQYSEIEPRIGQTIQVMDRKIALFKVTNGKVYAIDNRSPHPKGGVLSEGLVSGEYVFCPVYDWKISLVDGKVQAPDEGQVKTYKVEIEGDDIFVVLE</sequence>
<dbReference type="Proteomes" id="UP000030147">
    <property type="component" value="Unassembled WGS sequence"/>
</dbReference>
<evidence type="ECO:0000256" key="4">
    <source>
        <dbReference type="ARBA" id="ARBA00023004"/>
    </source>
</evidence>
<name>A0A0A2TVX2_9BACI</name>
<dbReference type="PANTHER" id="PTHR21496:SF23">
    <property type="entry name" value="3-PHENYLPROPIONATE_CINNAMIC ACID DIOXYGENASE FERREDOXIN SUBUNIT"/>
    <property type="match status" value="1"/>
</dbReference>
<proteinExistence type="predicted"/>
<dbReference type="OrthoDB" id="593800at2"/>
<dbReference type="STRING" id="1385514.N782_05140"/>
<evidence type="ECO:0000256" key="1">
    <source>
        <dbReference type="ARBA" id="ARBA00022714"/>
    </source>
</evidence>
<dbReference type="EMBL" id="AVBF01000013">
    <property type="protein sequence ID" value="KGP73425.1"/>
    <property type="molecule type" value="Genomic_DNA"/>
</dbReference>
<evidence type="ECO:0000256" key="2">
    <source>
        <dbReference type="ARBA" id="ARBA00022723"/>
    </source>
</evidence>
<keyword evidence="3" id="KW-0560">Oxidoreductase</keyword>
<evidence type="ECO:0000313" key="9">
    <source>
        <dbReference type="Proteomes" id="UP000030147"/>
    </source>
</evidence>
<dbReference type="PROSITE" id="PS51296">
    <property type="entry name" value="RIESKE"/>
    <property type="match status" value="1"/>
</dbReference>
<dbReference type="InterPro" id="IPR036922">
    <property type="entry name" value="Rieske_2Fe-2S_sf"/>
</dbReference>
<keyword evidence="1" id="KW-0001">2Fe-2S</keyword>
<dbReference type="PANTHER" id="PTHR21496">
    <property type="entry name" value="FERREDOXIN-RELATED"/>
    <property type="match status" value="1"/>
</dbReference>
<keyword evidence="4" id="KW-0408">Iron</keyword>
<dbReference type="GO" id="GO:0051537">
    <property type="term" value="F:2 iron, 2 sulfur cluster binding"/>
    <property type="evidence" value="ECO:0007669"/>
    <property type="project" value="UniProtKB-KW"/>
</dbReference>
<evidence type="ECO:0000259" key="7">
    <source>
        <dbReference type="PROSITE" id="PS51296"/>
    </source>
</evidence>
<dbReference type="GO" id="GO:0008942">
    <property type="term" value="F:nitrite reductase [NAD(P)H] activity"/>
    <property type="evidence" value="ECO:0007669"/>
    <property type="project" value="InterPro"/>
</dbReference>
<dbReference type="PROSITE" id="PS51300">
    <property type="entry name" value="NIRD"/>
    <property type="match status" value="1"/>
</dbReference>
<dbReference type="Gene3D" id="2.102.10.10">
    <property type="entry name" value="Rieske [2Fe-2S] iron-sulphur domain"/>
    <property type="match status" value="1"/>
</dbReference>
<evidence type="ECO:0000256" key="5">
    <source>
        <dbReference type="ARBA" id="ARBA00023014"/>
    </source>
</evidence>
<dbReference type="RefSeq" id="WP_036817683.1">
    <property type="nucleotide sequence ID" value="NZ_AVBF01000013.1"/>
</dbReference>
<dbReference type="GO" id="GO:0042128">
    <property type="term" value="P:nitrate assimilation"/>
    <property type="evidence" value="ECO:0007669"/>
    <property type="project" value="UniProtKB-KW"/>
</dbReference>
<gene>
    <name evidence="8" type="ORF">N782_05140</name>
</gene>
<keyword evidence="2" id="KW-0479">Metal-binding</keyword>
<protein>
    <submittedName>
        <fullName evidence="8">Nitrite reductase</fullName>
    </submittedName>
</protein>
<dbReference type="GO" id="GO:0016705">
    <property type="term" value="F:oxidoreductase activity, acting on paired donors, with incorporation or reduction of molecular oxygen"/>
    <property type="evidence" value="ECO:0007669"/>
    <property type="project" value="UniProtKB-ARBA"/>
</dbReference>
<organism evidence="8 9">
    <name type="scientific">Pontibacillus yanchengensis Y32</name>
    <dbReference type="NCBI Taxonomy" id="1385514"/>
    <lineage>
        <taxon>Bacteria</taxon>
        <taxon>Bacillati</taxon>
        <taxon>Bacillota</taxon>
        <taxon>Bacilli</taxon>
        <taxon>Bacillales</taxon>
        <taxon>Bacillaceae</taxon>
        <taxon>Pontibacillus</taxon>
    </lineage>
</organism>
<dbReference type="GO" id="GO:0004497">
    <property type="term" value="F:monooxygenase activity"/>
    <property type="evidence" value="ECO:0007669"/>
    <property type="project" value="UniProtKB-ARBA"/>
</dbReference>
<keyword evidence="9" id="KW-1185">Reference proteome</keyword>
<evidence type="ECO:0000256" key="6">
    <source>
        <dbReference type="ARBA" id="ARBA00023063"/>
    </source>
</evidence>
<accession>A0A0A2TVX2</accession>
<comment type="caution">
    <text evidence="8">The sequence shown here is derived from an EMBL/GenBank/DDBJ whole genome shotgun (WGS) entry which is preliminary data.</text>
</comment>
<evidence type="ECO:0000256" key="3">
    <source>
        <dbReference type="ARBA" id="ARBA00023002"/>
    </source>
</evidence>